<feature type="domain" description="DUF7282" evidence="2">
    <location>
        <begin position="25"/>
        <end position="116"/>
    </location>
</feature>
<reference evidence="3" key="1">
    <citation type="submission" date="2016-01" db="EMBL/GenBank/DDBJ databases">
        <authorList>
            <person name="Mcilroy J.S."/>
            <person name="Karst M S."/>
            <person name="Albertsen M."/>
        </authorList>
    </citation>
    <scope>NUCLEOTIDE SEQUENCE</scope>
    <source>
        <strain evidence="3">Cfx-K</strain>
    </source>
</reference>
<evidence type="ECO:0000313" key="3">
    <source>
        <dbReference type="EMBL" id="CUS05162.2"/>
    </source>
</evidence>
<accession>A0A160T5Q4</accession>
<evidence type="ECO:0000256" key="1">
    <source>
        <dbReference type="SAM" id="MobiDB-lite"/>
    </source>
</evidence>
<evidence type="ECO:0000259" key="2">
    <source>
        <dbReference type="Pfam" id="PF23951"/>
    </source>
</evidence>
<organism evidence="3 4">
    <name type="scientific">Candidatus Promineifilum breve</name>
    <dbReference type="NCBI Taxonomy" id="1806508"/>
    <lineage>
        <taxon>Bacteria</taxon>
        <taxon>Bacillati</taxon>
        <taxon>Chloroflexota</taxon>
        <taxon>Ardenticatenia</taxon>
        <taxon>Candidatus Promineifilales</taxon>
        <taxon>Candidatus Promineifilaceae</taxon>
        <taxon>Candidatus Promineifilum</taxon>
    </lineage>
</organism>
<dbReference type="KEGG" id="pbf:CFX0092_A3284"/>
<feature type="region of interest" description="Disordered" evidence="1">
    <location>
        <begin position="1"/>
        <end position="22"/>
    </location>
</feature>
<feature type="domain" description="DUF7282" evidence="2">
    <location>
        <begin position="241"/>
        <end position="331"/>
    </location>
</feature>
<feature type="domain" description="DUF7282" evidence="2">
    <location>
        <begin position="132"/>
        <end position="233"/>
    </location>
</feature>
<proteinExistence type="predicted"/>
<feature type="domain" description="DUF7282" evidence="2">
    <location>
        <begin position="351"/>
        <end position="440"/>
    </location>
</feature>
<dbReference type="AlphaFoldDB" id="A0A160T5Q4"/>
<dbReference type="EMBL" id="LN890655">
    <property type="protein sequence ID" value="CUS05162.2"/>
    <property type="molecule type" value="Genomic_DNA"/>
</dbReference>
<dbReference type="InterPro" id="IPR055706">
    <property type="entry name" value="Slg1/2_DUF7282"/>
</dbReference>
<dbReference type="Pfam" id="PF23951">
    <property type="entry name" value="DUF7282"/>
    <property type="match status" value="4"/>
</dbReference>
<keyword evidence="4" id="KW-1185">Reference proteome</keyword>
<gene>
    <name evidence="3" type="ORF">CFX0092_A3284</name>
</gene>
<name>A0A160T5Q4_9CHLR</name>
<evidence type="ECO:0000313" key="4">
    <source>
        <dbReference type="Proteomes" id="UP000215027"/>
    </source>
</evidence>
<feature type="compositionally biased region" description="Pro residues" evidence="1">
    <location>
        <begin position="1"/>
        <end position="21"/>
    </location>
</feature>
<dbReference type="Proteomes" id="UP000215027">
    <property type="component" value="Chromosome I"/>
</dbReference>
<protein>
    <recommendedName>
        <fullName evidence="2">DUF7282 domain-containing protein</fullName>
    </recommendedName>
</protein>
<sequence>MPTLSPEPPPTATPTPEPTPIAPGVVIEDQPLDESGVLIAAQVALPGPGWLVIYRAVDGAAESVIGQVPLAAGIHENVEISVATDNVTVQLFAGVHMDVGAEGVFDFPGEDEPYPGEPEASFTVDLLLPQPRVEAADQAVAEDGVVSLALVEALRPTWVLIHTVEDGQIGPAIGGRLLTPGLHEDVALTIDWRRATPALYAVLHEDDGEMGVLDYPAGDMPLLQGGEPILAAFKATYPPEVLVYDQPIIDGTIMVERAISEGPGWVVIYNEADGQPGFIVGSAPLQDGLNEAIVVELRESAVTTQLFAWLHQDTTPGDAFNFPGQDPPVLYNNRMPRAAAFRTDLGAQAFVNDQRLGEDGTVTIATIVIPAPAWALVYSDNDGQTGELLGQTWVPAGVNRNVAVEIDPSTAAGPLHLVMVWDDGAAEELETPDIDPPLTGDNNRPLNIPFALLEALPAAGE</sequence>